<dbReference type="GO" id="GO:0051539">
    <property type="term" value="F:4 iron, 4 sulfur cluster binding"/>
    <property type="evidence" value="ECO:0007669"/>
    <property type="project" value="UniProtKB-KW"/>
</dbReference>
<dbReference type="InterPro" id="IPR039650">
    <property type="entry name" value="HdrA-like"/>
</dbReference>
<keyword evidence="2" id="KW-0479">Metal-binding</keyword>
<dbReference type="AlphaFoldDB" id="A0A7L5E1K9"/>
<organism evidence="7 8">
    <name type="scientific">Mucilaginibacter robiniae</name>
    <dbReference type="NCBI Taxonomy" id="2728022"/>
    <lineage>
        <taxon>Bacteria</taxon>
        <taxon>Pseudomonadati</taxon>
        <taxon>Bacteroidota</taxon>
        <taxon>Sphingobacteriia</taxon>
        <taxon>Sphingobacteriales</taxon>
        <taxon>Sphingobacteriaceae</taxon>
        <taxon>Mucilaginibacter</taxon>
    </lineage>
</organism>
<gene>
    <name evidence="7" type="ORF">HH214_11230</name>
</gene>
<keyword evidence="5" id="KW-0411">Iron-sulfur</keyword>
<keyword evidence="3" id="KW-0560">Oxidoreductase</keyword>
<dbReference type="PANTHER" id="PTHR43498">
    <property type="entry name" value="FERREDOXIN:COB-COM HETERODISULFIDE REDUCTASE SUBUNIT A"/>
    <property type="match status" value="1"/>
</dbReference>
<reference evidence="7 8" key="1">
    <citation type="submission" date="2020-04" db="EMBL/GenBank/DDBJ databases">
        <title>Genome sequencing of novel species.</title>
        <authorList>
            <person name="Heo J."/>
            <person name="Kim S.-J."/>
            <person name="Kim J.-S."/>
            <person name="Hong S.-B."/>
            <person name="Kwon S.-W."/>
        </authorList>
    </citation>
    <scope>NUCLEOTIDE SEQUENCE [LARGE SCALE GENOMIC DNA]</scope>
    <source>
        <strain evidence="7 8">F39-2</strain>
    </source>
</reference>
<name>A0A7L5E1K9_9SPHI</name>
<keyword evidence="4" id="KW-0408">Iron</keyword>
<sequence length="608" mass="67399">MLKKLLLCLIFSGFLGAYADTIKTDVVVVGGSASGVAAALQCARSKVKTILVEPGPWLGGEMTSGAMCIVEGNRALPSGIWGEYYKKVHQHYNKTPGYDTTARVPLRFEPQVGAAILKKMTDTVKNLTLKLNTSWKAVRKNGTGWELTITENGRTNTIHAQVLIDATETGDVATKAGVPFISGFDSRETTGEALAPEKAIPVIQDITWMAILKDYGSAADRTLLKPEGYDPARYECLKGKDLLRLVKGGKLANDKYMIKWSECANSYPTSVDLLSPEHREKYYHDMRLRTLCLVYYLQTAGGLKNFGLDEDFPTPDHLPSIPYMREYRRSTGRVRMVLDDIYTPYSRSSKLYRTSIAVGDASPGQHFVDARGPKTNYPPFPAYSVPMGAVVVKGFTNLLVTEKSISTTHLVNASTFYPSVQMAIGQGAGTIAAYCAFYKTTTDHLNVRAIQGELLDFKGYLLPFSDVALNDANFRAIQQVSATGLLQGIQHPEGKTASVLFKPDTLVYTAEIKPVLDEIYTRGFLWFNKEKPGEQFTVGNLLSFISEITLSEPKPLQTNLAKQWQSIYHFKQLFDLNRPVTRREFAVLANKYLNPFARTIDLSGKLVN</sequence>
<feature type="chain" id="PRO_5029463751" evidence="6">
    <location>
        <begin position="20"/>
        <end position="608"/>
    </location>
</feature>
<evidence type="ECO:0000313" key="7">
    <source>
        <dbReference type="EMBL" id="QJD96398.1"/>
    </source>
</evidence>
<dbReference type="RefSeq" id="WP_169607699.1">
    <property type="nucleotide sequence ID" value="NZ_CP051682.1"/>
</dbReference>
<dbReference type="GO" id="GO:0016491">
    <property type="term" value="F:oxidoreductase activity"/>
    <property type="evidence" value="ECO:0007669"/>
    <property type="project" value="UniProtKB-KW"/>
</dbReference>
<evidence type="ECO:0000256" key="5">
    <source>
        <dbReference type="ARBA" id="ARBA00023014"/>
    </source>
</evidence>
<dbReference type="InterPro" id="IPR036188">
    <property type="entry name" value="FAD/NAD-bd_sf"/>
</dbReference>
<proteinExistence type="predicted"/>
<keyword evidence="6" id="KW-0732">Signal</keyword>
<evidence type="ECO:0000256" key="3">
    <source>
        <dbReference type="ARBA" id="ARBA00023002"/>
    </source>
</evidence>
<accession>A0A7L5E1K9</accession>
<dbReference type="KEGG" id="mrob:HH214_11230"/>
<dbReference type="Pfam" id="PF12831">
    <property type="entry name" value="FAD_oxidored"/>
    <property type="match status" value="1"/>
</dbReference>
<evidence type="ECO:0000256" key="6">
    <source>
        <dbReference type="SAM" id="SignalP"/>
    </source>
</evidence>
<dbReference type="GO" id="GO:0046872">
    <property type="term" value="F:metal ion binding"/>
    <property type="evidence" value="ECO:0007669"/>
    <property type="project" value="UniProtKB-KW"/>
</dbReference>
<evidence type="ECO:0000256" key="2">
    <source>
        <dbReference type="ARBA" id="ARBA00022723"/>
    </source>
</evidence>
<keyword evidence="8" id="KW-1185">Reference proteome</keyword>
<dbReference type="Proteomes" id="UP000503278">
    <property type="component" value="Chromosome"/>
</dbReference>
<keyword evidence="1" id="KW-0004">4Fe-4S</keyword>
<dbReference type="Gene3D" id="3.50.50.60">
    <property type="entry name" value="FAD/NAD(P)-binding domain"/>
    <property type="match status" value="1"/>
</dbReference>
<dbReference type="PANTHER" id="PTHR43498:SF1">
    <property type="entry name" value="COB--COM HETERODISULFIDE REDUCTASE IRON-SULFUR SUBUNIT A"/>
    <property type="match status" value="1"/>
</dbReference>
<evidence type="ECO:0000313" key="8">
    <source>
        <dbReference type="Proteomes" id="UP000503278"/>
    </source>
</evidence>
<feature type="signal peptide" evidence="6">
    <location>
        <begin position="1"/>
        <end position="19"/>
    </location>
</feature>
<dbReference type="EMBL" id="CP051682">
    <property type="protein sequence ID" value="QJD96398.1"/>
    <property type="molecule type" value="Genomic_DNA"/>
</dbReference>
<dbReference type="SUPFAM" id="SSF51905">
    <property type="entry name" value="FAD/NAD(P)-binding domain"/>
    <property type="match status" value="1"/>
</dbReference>
<evidence type="ECO:0000256" key="1">
    <source>
        <dbReference type="ARBA" id="ARBA00022485"/>
    </source>
</evidence>
<protein>
    <submittedName>
        <fullName evidence="7">FAD-dependent oxidoreductase</fullName>
    </submittedName>
</protein>
<evidence type="ECO:0000256" key="4">
    <source>
        <dbReference type="ARBA" id="ARBA00023004"/>
    </source>
</evidence>